<keyword evidence="2" id="KW-0489">Methyltransferase</keyword>
<dbReference type="SUPFAM" id="SSF53335">
    <property type="entry name" value="S-adenosyl-L-methionine-dependent methyltransferases"/>
    <property type="match status" value="1"/>
</dbReference>
<reference evidence="2 3" key="1">
    <citation type="submission" date="2017-04" db="EMBL/GenBank/DDBJ databases">
        <authorList>
            <person name="Afonso C.L."/>
            <person name="Miller P.J."/>
            <person name="Scott M.A."/>
            <person name="Spackman E."/>
            <person name="Goraichik I."/>
            <person name="Dimitrov K.M."/>
            <person name="Suarez D.L."/>
            <person name="Swayne D.E."/>
        </authorList>
    </citation>
    <scope>NUCLEOTIDE SEQUENCE [LARGE SCALE GENOMIC DNA]</scope>
    <source>
        <strain evidence="2 3">CGMCC 1.12511</strain>
    </source>
</reference>
<dbReference type="OrthoDB" id="9782445at2"/>
<name>A0A1W2AQK5_9MICO</name>
<proteinExistence type="predicted"/>
<dbReference type="GO" id="GO:0003676">
    <property type="term" value="F:nucleic acid binding"/>
    <property type="evidence" value="ECO:0007669"/>
    <property type="project" value="InterPro"/>
</dbReference>
<feature type="domain" description="Type II methyltransferase M.TaqI-like" evidence="1">
    <location>
        <begin position="97"/>
        <end position="275"/>
    </location>
</feature>
<dbReference type="InterPro" id="IPR011639">
    <property type="entry name" value="MethylTrfase_TaqI-like_dom"/>
</dbReference>
<dbReference type="PRINTS" id="PR00507">
    <property type="entry name" value="N12N6MTFRASE"/>
</dbReference>
<gene>
    <name evidence="2" type="ORF">SAMN06296429_106120</name>
</gene>
<dbReference type="PROSITE" id="PS00092">
    <property type="entry name" value="N6_MTASE"/>
    <property type="match status" value="1"/>
</dbReference>
<evidence type="ECO:0000313" key="2">
    <source>
        <dbReference type="EMBL" id="SMC62731.1"/>
    </source>
</evidence>
<dbReference type="RefSeq" id="WP_084450927.1">
    <property type="nucleotide sequence ID" value="NZ_FWXN01000006.1"/>
</dbReference>
<dbReference type="EMBL" id="FWXN01000006">
    <property type="protein sequence ID" value="SMC62731.1"/>
    <property type="molecule type" value="Genomic_DNA"/>
</dbReference>
<organism evidence="2 3">
    <name type="scientific">Janibacter indicus</name>
    <dbReference type="NCBI Taxonomy" id="857417"/>
    <lineage>
        <taxon>Bacteria</taxon>
        <taxon>Bacillati</taxon>
        <taxon>Actinomycetota</taxon>
        <taxon>Actinomycetes</taxon>
        <taxon>Micrococcales</taxon>
        <taxon>Intrasporangiaceae</taxon>
        <taxon>Janibacter</taxon>
    </lineage>
</organism>
<keyword evidence="2" id="KW-0808">Transferase</keyword>
<dbReference type="AlphaFoldDB" id="A0A1W2AQK5"/>
<dbReference type="Pfam" id="PF07669">
    <property type="entry name" value="Eco57I"/>
    <property type="match status" value="1"/>
</dbReference>
<dbReference type="InterPro" id="IPR029063">
    <property type="entry name" value="SAM-dependent_MTases_sf"/>
</dbReference>
<sequence length="522" mass="58237">MSKAELAKQIRTGQHIPDILDCLAQLSNDEVPTPPKLARAMLDILPGEVWGKDDYVWLDPVCKSGVFLREAAARLLEGLSDQIPDFDERREHIYKHMLWGTSITEMTGIISRRSLYYSRDASGEHSVFRFDHPDGNIPFVRAEHTFPKKKDGTVTGGCTACGAPLDLERGEGRENHAYSFIHGVYPTKEMQDMKFDVIVGNPPYQVDDGGHGTSATPIYQEFVSTAISLDPRYVVMITPSRWFAGGKGLDTFRDSMLSDSHLAELVDYPKLYDCFPGVKIRGGVSYFLWDREHSGPCRVQTMWDGVPVGPAVSRHLGGYGVLIRRNEAVPILDKVRSLGEATLSSKVSSRKPFGLPTNFHGSPTPEGKNSPIRLYGSQRRSWVSRSELVTNRAWSDDWKVLMTAVQGTSAAVETMFLSRPIVAGPDTACTETYLVAGRFATQGEAESLAAYLRTRFVRFLVSLRKPSQHATKDVYAFVPDVPLDRHWTDAALYERYGICPEEIAFIESQVNEMPAPEKEPLT</sequence>
<evidence type="ECO:0000259" key="1">
    <source>
        <dbReference type="Pfam" id="PF07669"/>
    </source>
</evidence>
<dbReference type="Proteomes" id="UP000192634">
    <property type="component" value="Unassembled WGS sequence"/>
</dbReference>
<protein>
    <submittedName>
        <fullName evidence="2">Site-specific DNA-methyltransferase (Adenine-specific)</fullName>
    </submittedName>
</protein>
<accession>A0A1W2AQK5</accession>
<dbReference type="Gene3D" id="3.40.50.150">
    <property type="entry name" value="Vaccinia Virus protein VP39"/>
    <property type="match status" value="1"/>
</dbReference>
<dbReference type="InterPro" id="IPR002052">
    <property type="entry name" value="DNA_methylase_N6_adenine_CS"/>
</dbReference>
<evidence type="ECO:0000313" key="3">
    <source>
        <dbReference type="Proteomes" id="UP000192634"/>
    </source>
</evidence>
<dbReference type="GO" id="GO:0032259">
    <property type="term" value="P:methylation"/>
    <property type="evidence" value="ECO:0007669"/>
    <property type="project" value="UniProtKB-KW"/>
</dbReference>
<dbReference type="GO" id="GO:0009007">
    <property type="term" value="F:site-specific DNA-methyltransferase (adenine-specific) activity"/>
    <property type="evidence" value="ECO:0007669"/>
    <property type="project" value="UniProtKB-EC"/>
</dbReference>
<dbReference type="GO" id="GO:0006304">
    <property type="term" value="P:DNA modification"/>
    <property type="evidence" value="ECO:0007669"/>
    <property type="project" value="InterPro"/>
</dbReference>